<sequence>MTTSVIQALATGLPCIATIHSAFPDQIIDNKNGFLVNEGDYEALAERILYCMDHSEFWPEYGRYGRELAMEKYDAKSLIDTQVDCYHEIVKSVL</sequence>
<dbReference type="InterPro" id="IPR001296">
    <property type="entry name" value="Glyco_trans_1"/>
</dbReference>
<evidence type="ECO:0000313" key="3">
    <source>
        <dbReference type="Proteomes" id="UP000034022"/>
    </source>
</evidence>
<dbReference type="InterPro" id="IPR050194">
    <property type="entry name" value="Glycosyltransferase_grp1"/>
</dbReference>
<reference evidence="2 3" key="1">
    <citation type="journal article" date="2015" name="Nature">
        <title>rRNA introns, odd ribosomes, and small enigmatic genomes across a large radiation of phyla.</title>
        <authorList>
            <person name="Brown C.T."/>
            <person name="Hug L.A."/>
            <person name="Thomas B.C."/>
            <person name="Sharon I."/>
            <person name="Castelle C.J."/>
            <person name="Singh A."/>
            <person name="Wilkins M.J."/>
            <person name="Williams K.H."/>
            <person name="Banfield J.F."/>
        </authorList>
    </citation>
    <scope>NUCLEOTIDE SEQUENCE [LARGE SCALE GENOMIC DNA]</scope>
</reference>
<organism evidence="2 3">
    <name type="scientific">Candidatus Falkowbacteria bacterium GW2011_GWE1_38_31</name>
    <dbReference type="NCBI Taxonomy" id="1618638"/>
    <lineage>
        <taxon>Bacteria</taxon>
        <taxon>Candidatus Falkowiibacteriota</taxon>
    </lineage>
</organism>
<dbReference type="GO" id="GO:0016757">
    <property type="term" value="F:glycosyltransferase activity"/>
    <property type="evidence" value="ECO:0007669"/>
    <property type="project" value="InterPro"/>
</dbReference>
<dbReference type="PANTHER" id="PTHR45947:SF3">
    <property type="entry name" value="SULFOQUINOVOSYL TRANSFERASE SQD2"/>
    <property type="match status" value="1"/>
</dbReference>
<dbReference type="EMBL" id="LBUU01000005">
    <property type="protein sequence ID" value="KKQ70385.1"/>
    <property type="molecule type" value="Genomic_DNA"/>
</dbReference>
<dbReference type="Proteomes" id="UP000034022">
    <property type="component" value="Unassembled WGS sequence"/>
</dbReference>
<gene>
    <name evidence="2" type="ORF">US91_C0005G0090</name>
</gene>
<name>A0A0G0K4K4_9BACT</name>
<feature type="domain" description="Glycosyl transferase family 1" evidence="1">
    <location>
        <begin position="3"/>
        <end position="67"/>
    </location>
</feature>
<proteinExistence type="predicted"/>
<dbReference type="SUPFAM" id="SSF53756">
    <property type="entry name" value="UDP-Glycosyltransferase/glycogen phosphorylase"/>
    <property type="match status" value="1"/>
</dbReference>
<protein>
    <recommendedName>
        <fullName evidence="1">Glycosyl transferase family 1 domain-containing protein</fullName>
    </recommendedName>
</protein>
<dbReference type="AlphaFoldDB" id="A0A0G0K4K4"/>
<accession>A0A0G0K4K4</accession>
<evidence type="ECO:0000313" key="2">
    <source>
        <dbReference type="EMBL" id="KKQ70385.1"/>
    </source>
</evidence>
<evidence type="ECO:0000259" key="1">
    <source>
        <dbReference type="Pfam" id="PF00534"/>
    </source>
</evidence>
<dbReference type="PANTHER" id="PTHR45947">
    <property type="entry name" value="SULFOQUINOVOSYL TRANSFERASE SQD2"/>
    <property type="match status" value="1"/>
</dbReference>
<dbReference type="Pfam" id="PF00534">
    <property type="entry name" value="Glycos_transf_1"/>
    <property type="match status" value="1"/>
</dbReference>
<dbReference type="Gene3D" id="3.40.50.2000">
    <property type="entry name" value="Glycogen Phosphorylase B"/>
    <property type="match status" value="1"/>
</dbReference>
<comment type="caution">
    <text evidence="2">The sequence shown here is derived from an EMBL/GenBank/DDBJ whole genome shotgun (WGS) entry which is preliminary data.</text>
</comment>